<comment type="caution">
    <text evidence="3">The sequence shown here is derived from an EMBL/GenBank/DDBJ whole genome shotgun (WGS) entry which is preliminary data.</text>
</comment>
<evidence type="ECO:0000256" key="1">
    <source>
        <dbReference type="SAM" id="MobiDB-lite"/>
    </source>
</evidence>
<dbReference type="FunFam" id="1.10.8.270:FF:000037">
    <property type="entry name" value="TBC1 domain family member 22A"/>
    <property type="match status" value="1"/>
</dbReference>
<dbReference type="SMART" id="SM00164">
    <property type="entry name" value="TBC"/>
    <property type="match status" value="1"/>
</dbReference>
<protein>
    <submittedName>
        <fullName evidence="3">GTPase-activating protein</fullName>
    </submittedName>
</protein>
<dbReference type="AlphaFoldDB" id="A0AAV5RQ59"/>
<dbReference type="InterPro" id="IPR035969">
    <property type="entry name" value="Rab-GAP_TBC_sf"/>
</dbReference>
<name>A0AAV5RQ59_STABA</name>
<dbReference type="GO" id="GO:0005096">
    <property type="term" value="F:GTPase activator activity"/>
    <property type="evidence" value="ECO:0007669"/>
    <property type="project" value="TreeGrafter"/>
</dbReference>
<dbReference type="PANTHER" id="PTHR22957">
    <property type="entry name" value="TBC1 DOMAIN FAMILY MEMBER GTPASE-ACTIVATING PROTEIN"/>
    <property type="match status" value="1"/>
</dbReference>
<dbReference type="PANTHER" id="PTHR22957:SF26">
    <property type="entry name" value="LD44506P"/>
    <property type="match status" value="1"/>
</dbReference>
<feature type="compositionally biased region" description="Basic and acidic residues" evidence="1">
    <location>
        <begin position="88"/>
        <end position="98"/>
    </location>
</feature>
<proteinExistence type="predicted"/>
<feature type="domain" description="Rab-GAP TBC" evidence="2">
    <location>
        <begin position="197"/>
        <end position="421"/>
    </location>
</feature>
<dbReference type="Gene3D" id="1.10.10.750">
    <property type="entry name" value="Ypt/Rab-GAP domain of gyp1p, domain 1"/>
    <property type="match status" value="1"/>
</dbReference>
<feature type="region of interest" description="Disordered" evidence="1">
    <location>
        <begin position="38"/>
        <end position="102"/>
    </location>
</feature>
<dbReference type="EMBL" id="BTGC01000008">
    <property type="protein sequence ID" value="GMM53271.1"/>
    <property type="molecule type" value="Genomic_DNA"/>
</dbReference>
<dbReference type="GO" id="GO:0005794">
    <property type="term" value="C:Golgi apparatus"/>
    <property type="evidence" value="ECO:0007669"/>
    <property type="project" value="TreeGrafter"/>
</dbReference>
<dbReference type="SUPFAM" id="SSF47923">
    <property type="entry name" value="Ypt/Rab-GAP domain of gyp1p"/>
    <property type="match status" value="2"/>
</dbReference>
<dbReference type="FunFam" id="1.10.10.750:FF:000009">
    <property type="entry name" value="TBC1 domain family member 22A"/>
    <property type="match status" value="1"/>
</dbReference>
<evidence type="ECO:0000259" key="2">
    <source>
        <dbReference type="PROSITE" id="PS50086"/>
    </source>
</evidence>
<sequence>MPSKYHDMVELDSNEYIFGEEGGRGTPASVFFKKIANMSQKSSKKSKPKPEPSESQQITVGAGRSHAEHISAISDAQNVKKKGKKKQTSSERKQEHKSSSGHAHHLANMAEHNDSSPYFDLDDDWDTNFESTIIPKANARSISSSNTALSKPEPSEIAAKAERDELNSLVSRILKFQTALSAPTVDIDQLRNLSWSGVPPDLRPRTWMHLLGYLPSTAERREKTLAKKRLEYFNSIEQEFGNEGSMNQSMWHQIAIDVPRTNPHIKLYSFESTRRSLERILYLWSVRHPASGYVQGINDLLTPFFQTFLTQYVGTKKVEDLDPQQLTKEELDFVEADSYWCLSKLLDGIQDNYIHAQPGIHRQVQKLEKLMTKVNSELIAHFKSENVEFMQFSFRWMNCLLMREVPMTCAIRIWDTYLSEGPQKFSDFHVYVCAAFLQNWAKDLVNMEFQDLIIFLQSPPTQDWTEKDIELILSQAFMYQSVFKDSMKQ</sequence>
<dbReference type="PROSITE" id="PS50086">
    <property type="entry name" value="TBC_RABGAP"/>
    <property type="match status" value="1"/>
</dbReference>
<dbReference type="FunFam" id="1.10.472.80:FF:000001">
    <property type="entry name" value="TBC1 domain family member 22B"/>
    <property type="match status" value="1"/>
</dbReference>
<evidence type="ECO:0000313" key="4">
    <source>
        <dbReference type="Proteomes" id="UP001362899"/>
    </source>
</evidence>
<dbReference type="Gene3D" id="1.10.8.270">
    <property type="entry name" value="putative rabgap domain of human tbc1 domain family member 14 like domains"/>
    <property type="match status" value="1"/>
</dbReference>
<dbReference type="InterPro" id="IPR000195">
    <property type="entry name" value="Rab-GAP-TBC_dom"/>
</dbReference>
<gene>
    <name evidence="3" type="ORF">DASB73_042340</name>
</gene>
<organism evidence="3 4">
    <name type="scientific">Starmerella bacillaris</name>
    <name type="common">Yeast</name>
    <name type="synonym">Candida zemplinina</name>
    <dbReference type="NCBI Taxonomy" id="1247836"/>
    <lineage>
        <taxon>Eukaryota</taxon>
        <taxon>Fungi</taxon>
        <taxon>Dikarya</taxon>
        <taxon>Ascomycota</taxon>
        <taxon>Saccharomycotina</taxon>
        <taxon>Dipodascomycetes</taxon>
        <taxon>Dipodascales</taxon>
        <taxon>Trichomonascaceae</taxon>
        <taxon>Starmerella</taxon>
    </lineage>
</organism>
<dbReference type="Pfam" id="PF00566">
    <property type="entry name" value="RabGAP-TBC"/>
    <property type="match status" value="1"/>
</dbReference>
<reference evidence="3 4" key="1">
    <citation type="journal article" date="2023" name="Elife">
        <title>Identification of key yeast species and microbe-microbe interactions impacting larval growth of Drosophila in the wild.</title>
        <authorList>
            <person name="Mure A."/>
            <person name="Sugiura Y."/>
            <person name="Maeda R."/>
            <person name="Honda K."/>
            <person name="Sakurai N."/>
            <person name="Takahashi Y."/>
            <person name="Watada M."/>
            <person name="Katoh T."/>
            <person name="Gotoh A."/>
            <person name="Gotoh Y."/>
            <person name="Taniguchi I."/>
            <person name="Nakamura K."/>
            <person name="Hayashi T."/>
            <person name="Katayama T."/>
            <person name="Uemura T."/>
            <person name="Hattori Y."/>
        </authorList>
    </citation>
    <scope>NUCLEOTIDE SEQUENCE [LARGE SCALE GENOMIC DNA]</scope>
    <source>
        <strain evidence="3 4">SB-73</strain>
    </source>
</reference>
<dbReference type="Proteomes" id="UP001362899">
    <property type="component" value="Unassembled WGS sequence"/>
</dbReference>
<evidence type="ECO:0000313" key="3">
    <source>
        <dbReference type="EMBL" id="GMM53271.1"/>
    </source>
</evidence>
<keyword evidence="4" id="KW-1185">Reference proteome</keyword>
<dbReference type="Gene3D" id="1.10.472.80">
    <property type="entry name" value="Ypt/Rab-GAP domain of gyp1p, domain 3"/>
    <property type="match status" value="1"/>
</dbReference>
<accession>A0AAV5RQ59</accession>